<sequence length="102" mass="11537">MSSYYHHSERREQRYVQNPDPQSTSPRKEATATVSSQPTLGKLPKSNRQNMEFENPLIYKSGDEDIELATKRTTAYDASLECISVAGDTNNIIPYDPSQPRS</sequence>
<dbReference type="AlphaFoldDB" id="A0A813WKP6"/>
<keyword evidence="4" id="KW-1185">Reference proteome</keyword>
<organism evidence="2 5">
    <name type="scientific">Adineta steineri</name>
    <dbReference type="NCBI Taxonomy" id="433720"/>
    <lineage>
        <taxon>Eukaryota</taxon>
        <taxon>Metazoa</taxon>
        <taxon>Spiralia</taxon>
        <taxon>Gnathifera</taxon>
        <taxon>Rotifera</taxon>
        <taxon>Eurotatoria</taxon>
        <taxon>Bdelloidea</taxon>
        <taxon>Adinetida</taxon>
        <taxon>Adinetidae</taxon>
        <taxon>Adineta</taxon>
    </lineage>
</organism>
<dbReference type="EMBL" id="CAJNOI010000025">
    <property type="protein sequence ID" value="CAF0856357.1"/>
    <property type="molecule type" value="Genomic_DNA"/>
</dbReference>
<dbReference type="Proteomes" id="UP000663877">
    <property type="component" value="Unassembled WGS sequence"/>
</dbReference>
<evidence type="ECO:0000313" key="5">
    <source>
        <dbReference type="Proteomes" id="UP000663877"/>
    </source>
</evidence>
<evidence type="ECO:0000313" key="2">
    <source>
        <dbReference type="EMBL" id="CAF0856357.1"/>
    </source>
</evidence>
<gene>
    <name evidence="2" type="ORF">BJG266_LOCUS8132</name>
    <name evidence="3" type="ORF">QVE165_LOCUS27184</name>
</gene>
<dbReference type="OrthoDB" id="10517296at2759"/>
<proteinExistence type="predicted"/>
<feature type="compositionally biased region" description="Polar residues" evidence="1">
    <location>
        <begin position="15"/>
        <end position="25"/>
    </location>
</feature>
<feature type="region of interest" description="Disordered" evidence="1">
    <location>
        <begin position="1"/>
        <end position="53"/>
    </location>
</feature>
<protein>
    <submittedName>
        <fullName evidence="2">Uncharacterized protein</fullName>
    </submittedName>
</protein>
<evidence type="ECO:0000313" key="3">
    <source>
        <dbReference type="EMBL" id="CAF1226297.1"/>
    </source>
</evidence>
<accession>A0A813WKP6</accession>
<evidence type="ECO:0000256" key="1">
    <source>
        <dbReference type="SAM" id="MobiDB-lite"/>
    </source>
</evidence>
<name>A0A813WKP6_9BILA</name>
<reference evidence="2" key="1">
    <citation type="submission" date="2021-02" db="EMBL/GenBank/DDBJ databases">
        <authorList>
            <person name="Nowell W R."/>
        </authorList>
    </citation>
    <scope>NUCLEOTIDE SEQUENCE</scope>
</reference>
<dbReference type="EMBL" id="CAJNOM010000205">
    <property type="protein sequence ID" value="CAF1226297.1"/>
    <property type="molecule type" value="Genomic_DNA"/>
</dbReference>
<feature type="compositionally biased region" description="Basic and acidic residues" evidence="1">
    <location>
        <begin position="1"/>
        <end position="14"/>
    </location>
</feature>
<dbReference type="Proteomes" id="UP000663832">
    <property type="component" value="Unassembled WGS sequence"/>
</dbReference>
<comment type="caution">
    <text evidence="2">The sequence shown here is derived from an EMBL/GenBank/DDBJ whole genome shotgun (WGS) entry which is preliminary data.</text>
</comment>
<evidence type="ECO:0000313" key="4">
    <source>
        <dbReference type="Proteomes" id="UP000663832"/>
    </source>
</evidence>